<keyword evidence="16" id="KW-1185">Reference proteome</keyword>
<dbReference type="GO" id="GO:0015280">
    <property type="term" value="F:ligand-gated sodium channel activity"/>
    <property type="evidence" value="ECO:0007669"/>
    <property type="project" value="TreeGrafter"/>
</dbReference>
<proteinExistence type="inferred from homology"/>
<keyword evidence="10 12" id="KW-0739">Sodium transport</keyword>
<dbReference type="Gene3D" id="2.60.470.10">
    <property type="entry name" value="Acid-sensing ion channels like domains"/>
    <property type="match status" value="1"/>
</dbReference>
<organism evidence="15 16">
    <name type="scientific">Petrolisthes cinctipes</name>
    <name type="common">Flat porcelain crab</name>
    <dbReference type="NCBI Taxonomy" id="88211"/>
    <lineage>
        <taxon>Eukaryota</taxon>
        <taxon>Metazoa</taxon>
        <taxon>Ecdysozoa</taxon>
        <taxon>Arthropoda</taxon>
        <taxon>Crustacea</taxon>
        <taxon>Multicrustacea</taxon>
        <taxon>Malacostraca</taxon>
        <taxon>Eumalacostraca</taxon>
        <taxon>Eucarida</taxon>
        <taxon>Decapoda</taxon>
        <taxon>Pleocyemata</taxon>
        <taxon>Anomura</taxon>
        <taxon>Galatheoidea</taxon>
        <taxon>Porcellanidae</taxon>
        <taxon>Petrolisthes</taxon>
    </lineage>
</organism>
<evidence type="ECO:0000313" key="16">
    <source>
        <dbReference type="Proteomes" id="UP001286313"/>
    </source>
</evidence>
<feature type="compositionally biased region" description="Low complexity" evidence="13">
    <location>
        <begin position="219"/>
        <end position="238"/>
    </location>
</feature>
<keyword evidence="11 12" id="KW-0407">Ion channel</keyword>
<dbReference type="PANTHER" id="PTHR11690">
    <property type="entry name" value="AMILORIDE-SENSITIVE SODIUM CHANNEL-RELATED"/>
    <property type="match status" value="1"/>
</dbReference>
<feature type="non-terminal residue" evidence="15">
    <location>
        <position position="1"/>
    </location>
</feature>
<protein>
    <submittedName>
        <fullName evidence="15">Uncharacterized protein</fullName>
    </submittedName>
</protein>
<evidence type="ECO:0000256" key="13">
    <source>
        <dbReference type="SAM" id="MobiDB-lite"/>
    </source>
</evidence>
<evidence type="ECO:0000256" key="6">
    <source>
        <dbReference type="ARBA" id="ARBA00022989"/>
    </source>
</evidence>
<keyword evidence="9 14" id="KW-0472">Membrane</keyword>
<dbReference type="Proteomes" id="UP001286313">
    <property type="component" value="Unassembled WGS sequence"/>
</dbReference>
<name>A0AAE1BKD4_PETCI</name>
<feature type="compositionally biased region" description="Low complexity" evidence="13">
    <location>
        <begin position="252"/>
        <end position="408"/>
    </location>
</feature>
<evidence type="ECO:0000256" key="5">
    <source>
        <dbReference type="ARBA" id="ARBA00022692"/>
    </source>
</evidence>
<comment type="similarity">
    <text evidence="2 12">Belongs to the amiloride-sensitive sodium channel (TC 1.A.6) family.</text>
</comment>
<evidence type="ECO:0000256" key="11">
    <source>
        <dbReference type="ARBA" id="ARBA00023303"/>
    </source>
</evidence>
<evidence type="ECO:0000256" key="9">
    <source>
        <dbReference type="ARBA" id="ARBA00023136"/>
    </source>
</evidence>
<evidence type="ECO:0000256" key="14">
    <source>
        <dbReference type="SAM" id="Phobius"/>
    </source>
</evidence>
<keyword evidence="4 12" id="KW-0894">Sodium channel</keyword>
<keyword evidence="5 12" id="KW-0812">Transmembrane</keyword>
<dbReference type="Pfam" id="PF00858">
    <property type="entry name" value="ASC"/>
    <property type="match status" value="2"/>
</dbReference>
<evidence type="ECO:0000256" key="8">
    <source>
        <dbReference type="ARBA" id="ARBA00023065"/>
    </source>
</evidence>
<evidence type="ECO:0000256" key="10">
    <source>
        <dbReference type="ARBA" id="ARBA00023201"/>
    </source>
</evidence>
<comment type="subcellular location">
    <subcellularLocation>
        <location evidence="1">Membrane</location>
        <topology evidence="1">Multi-pass membrane protein</topology>
    </subcellularLocation>
</comment>
<evidence type="ECO:0000313" key="15">
    <source>
        <dbReference type="EMBL" id="KAK3850465.1"/>
    </source>
</evidence>
<keyword evidence="6 14" id="KW-1133">Transmembrane helix</keyword>
<keyword evidence="7" id="KW-0915">Sodium</keyword>
<reference evidence="15" key="1">
    <citation type="submission" date="2023-10" db="EMBL/GenBank/DDBJ databases">
        <title>Genome assemblies of two species of porcelain crab, Petrolisthes cinctipes and Petrolisthes manimaculis (Anomura: Porcellanidae).</title>
        <authorList>
            <person name="Angst P."/>
        </authorList>
    </citation>
    <scope>NUCLEOTIDE SEQUENCE</scope>
    <source>
        <strain evidence="15">PB745_01</strain>
        <tissue evidence="15">Gill</tissue>
    </source>
</reference>
<sequence>IDYTANRQMEFPDVIICNQNRLSCYKLLEFMLKDLSARASSSSSDDESDYDNALVNFYLISGCGEKGLNCKKVTRGVYYRYYSQANESIPSVLIEKDKCLQCKDISEAYEQFCSEPGMDEKSQVDPELDFLWQYLNCYEKLRQDAIMGVGDGGGDEVSMIQRSLDTCKPSFPSQAGPPMERDSPTVSPATSTNNGVAVVSSTVASLTVNRGIVTSSDRPVLSVGVSGSSVSTSDDVSPGPVPLLPNLISSMTGRVSSTTGPVSSTGDPVSSTTGPVSSTGGPVSSTGGPVSSTTGPVSSTTAPVSSTGGPVSSTTGPVSSTTAPVSSTGGPVSSTTGPVSSTGGPISSTGGPVSSTGGPVSSTDGPVSSTGGPVSSTTGPVSSTTGPVSSTGGLTVTSTSSTSSLTTSDLEVTTNDRDGAIREQQQVPPSEALKRQKRFSIVKPHDDDDDTPRRRLEAMNPSERSDLKMDILSRYMELPFSIRKALGYSFNELILDCVFMGLNCTDSSFFSYFFHPTHGNCYIFRGGKEASITGPIFGLSLVANVYQFTYLPGMLTEKSRSEGGDPKPKQSLHYARGGLRCDPRQQLRLIRQEGIDFKCINETTYYAHDPTKANCGCNLACNDAEYPVTSTTTAWPPENIKNQVHADYKPPESVDDDLLHFRVSFSTLVTESIIQKEIYSTPFDLITNLGGTLSIYLGISLILIAEIVELLLFLIINSCKYALGRYQPRKQQQQQQQQQKESQHKESQRTGLPLQYTPPSEQVAGKMLADLLYMKNAKEMSKLLTLLNAPGPESKTPPYTINDDLHPHQPQLTPVEEDANKSLRSYMFDGIFKH</sequence>
<evidence type="ECO:0000256" key="7">
    <source>
        <dbReference type="ARBA" id="ARBA00023053"/>
    </source>
</evidence>
<dbReference type="AlphaFoldDB" id="A0AAE1BKD4"/>
<gene>
    <name evidence="15" type="ORF">Pcinc_042832</name>
</gene>
<feature type="transmembrane region" description="Helical" evidence="14">
    <location>
        <begin position="693"/>
        <end position="716"/>
    </location>
</feature>
<feature type="region of interest" description="Disordered" evidence="13">
    <location>
        <begin position="170"/>
        <end position="193"/>
    </location>
</feature>
<evidence type="ECO:0000256" key="2">
    <source>
        <dbReference type="ARBA" id="ARBA00007193"/>
    </source>
</evidence>
<evidence type="ECO:0000256" key="4">
    <source>
        <dbReference type="ARBA" id="ARBA00022461"/>
    </source>
</evidence>
<accession>A0AAE1BKD4</accession>
<evidence type="ECO:0000256" key="3">
    <source>
        <dbReference type="ARBA" id="ARBA00022448"/>
    </source>
</evidence>
<keyword evidence="3 12" id="KW-0813">Transport</keyword>
<feature type="region of interest" description="Disordered" evidence="13">
    <location>
        <begin position="732"/>
        <end position="756"/>
    </location>
</feature>
<comment type="caution">
    <text evidence="15">The sequence shown here is derived from an EMBL/GenBank/DDBJ whole genome shotgun (WGS) entry which is preliminary data.</text>
</comment>
<evidence type="ECO:0000256" key="1">
    <source>
        <dbReference type="ARBA" id="ARBA00004141"/>
    </source>
</evidence>
<feature type="region of interest" description="Disordered" evidence="13">
    <location>
        <begin position="219"/>
        <end position="431"/>
    </location>
</feature>
<keyword evidence="8 12" id="KW-0406">Ion transport</keyword>
<dbReference type="PRINTS" id="PR01078">
    <property type="entry name" value="AMINACHANNEL"/>
</dbReference>
<dbReference type="InterPro" id="IPR001873">
    <property type="entry name" value="ENaC"/>
</dbReference>
<dbReference type="EMBL" id="JAWQEG010008372">
    <property type="protein sequence ID" value="KAK3850465.1"/>
    <property type="molecule type" value="Genomic_DNA"/>
</dbReference>
<evidence type="ECO:0000256" key="12">
    <source>
        <dbReference type="RuleBase" id="RU000679"/>
    </source>
</evidence>
<dbReference type="GO" id="GO:0005886">
    <property type="term" value="C:plasma membrane"/>
    <property type="evidence" value="ECO:0007669"/>
    <property type="project" value="TreeGrafter"/>
</dbReference>